<accession>A0A1W1WJL7</accession>
<evidence type="ECO:0000256" key="9">
    <source>
        <dbReference type="ARBA" id="ARBA00023136"/>
    </source>
</evidence>
<comment type="function">
    <text evidence="11">Mediates influx of magnesium ions. Alternates between open and closed states. Activated by low cytoplasmic Mg(2+) levels. Inactive when cytoplasmic Mg(2+) levels are high.</text>
</comment>
<protein>
    <submittedName>
        <fullName evidence="13">Magnesium transporter</fullName>
    </submittedName>
</protein>
<dbReference type="SUPFAM" id="SSF144083">
    <property type="entry name" value="Magnesium transport protein CorA, transmembrane region"/>
    <property type="match status" value="1"/>
</dbReference>
<evidence type="ECO:0000256" key="12">
    <source>
        <dbReference type="SAM" id="Phobius"/>
    </source>
</evidence>
<evidence type="ECO:0000256" key="11">
    <source>
        <dbReference type="ARBA" id="ARBA00045497"/>
    </source>
</evidence>
<dbReference type="GO" id="GO:0050897">
    <property type="term" value="F:cobalt ion binding"/>
    <property type="evidence" value="ECO:0007669"/>
    <property type="project" value="TreeGrafter"/>
</dbReference>
<proteinExistence type="inferred from homology"/>
<comment type="similarity">
    <text evidence="2">Belongs to the CorA metal ion transporter (MIT) (TC 1.A.35) family.</text>
</comment>
<dbReference type="InterPro" id="IPR002523">
    <property type="entry name" value="MgTranspt_CorA/ZnTranspt_ZntB"/>
</dbReference>
<evidence type="ECO:0000256" key="6">
    <source>
        <dbReference type="ARBA" id="ARBA00022842"/>
    </source>
</evidence>
<dbReference type="STRING" id="28034.BFX07_13360"/>
<keyword evidence="5 12" id="KW-0812">Transmembrane</keyword>
<evidence type="ECO:0000256" key="5">
    <source>
        <dbReference type="ARBA" id="ARBA00022692"/>
    </source>
</evidence>
<dbReference type="Gene3D" id="1.20.58.340">
    <property type="entry name" value="Magnesium transport protein CorA, transmembrane region"/>
    <property type="match status" value="2"/>
</dbReference>
<comment type="subcellular location">
    <subcellularLocation>
        <location evidence="1">Cell membrane</location>
        <topology evidence="1">Multi-pass membrane protein</topology>
    </subcellularLocation>
</comment>
<dbReference type="InterPro" id="IPR045863">
    <property type="entry name" value="CorA_TM1_TM2"/>
</dbReference>
<feature type="transmembrane region" description="Helical" evidence="12">
    <location>
        <begin position="247"/>
        <end position="266"/>
    </location>
</feature>
<evidence type="ECO:0000256" key="2">
    <source>
        <dbReference type="ARBA" id="ARBA00009765"/>
    </source>
</evidence>
<keyword evidence="7 12" id="KW-1133">Transmembrane helix</keyword>
<gene>
    <name evidence="13" type="ORF">SAMN00768000_2855</name>
</gene>
<dbReference type="OrthoDB" id="9803416at2"/>
<dbReference type="GO" id="GO:0015095">
    <property type="term" value="F:magnesium ion transmembrane transporter activity"/>
    <property type="evidence" value="ECO:0007669"/>
    <property type="project" value="TreeGrafter"/>
</dbReference>
<reference evidence="14" key="1">
    <citation type="submission" date="2017-04" db="EMBL/GenBank/DDBJ databases">
        <authorList>
            <person name="Varghese N."/>
            <person name="Submissions S."/>
        </authorList>
    </citation>
    <scope>NUCLEOTIDE SEQUENCE [LARGE SCALE GENOMIC DNA]</scope>
    <source>
        <strain evidence="14">DSM 9293</strain>
    </source>
</reference>
<dbReference type="FunFam" id="1.20.58.340:FF:000004">
    <property type="entry name" value="Magnesium transport protein CorA"/>
    <property type="match status" value="1"/>
</dbReference>
<dbReference type="InterPro" id="IPR045861">
    <property type="entry name" value="CorA_cytoplasmic_dom"/>
</dbReference>
<evidence type="ECO:0000256" key="1">
    <source>
        <dbReference type="ARBA" id="ARBA00004651"/>
    </source>
</evidence>
<evidence type="ECO:0000256" key="4">
    <source>
        <dbReference type="ARBA" id="ARBA00022475"/>
    </source>
</evidence>
<dbReference type="AlphaFoldDB" id="A0A1W1WJL7"/>
<keyword evidence="4" id="KW-1003">Cell membrane</keyword>
<keyword evidence="14" id="KW-1185">Reference proteome</keyword>
<dbReference type="CDD" id="cd12822">
    <property type="entry name" value="TmCorA-like"/>
    <property type="match status" value="1"/>
</dbReference>
<name>A0A1W1WJL7_SULTA</name>
<keyword evidence="6" id="KW-0460">Magnesium</keyword>
<dbReference type="SUPFAM" id="SSF143865">
    <property type="entry name" value="CorA soluble domain-like"/>
    <property type="match status" value="1"/>
</dbReference>
<evidence type="ECO:0000256" key="3">
    <source>
        <dbReference type="ARBA" id="ARBA00022448"/>
    </source>
</evidence>
<dbReference type="PANTHER" id="PTHR46494:SF1">
    <property type="entry name" value="CORA FAMILY METAL ION TRANSPORTER (EUROFUNG)"/>
    <property type="match status" value="1"/>
</dbReference>
<dbReference type="Pfam" id="PF01544">
    <property type="entry name" value="CorA"/>
    <property type="match status" value="1"/>
</dbReference>
<dbReference type="PANTHER" id="PTHR46494">
    <property type="entry name" value="CORA FAMILY METAL ION TRANSPORTER (EUROFUNG)"/>
    <property type="match status" value="1"/>
</dbReference>
<organism evidence="13 14">
    <name type="scientific">Sulfobacillus thermosulfidooxidans (strain DSM 9293 / VKM B-1269 / AT-1)</name>
    <dbReference type="NCBI Taxonomy" id="929705"/>
    <lineage>
        <taxon>Bacteria</taxon>
        <taxon>Bacillati</taxon>
        <taxon>Bacillota</taxon>
        <taxon>Clostridia</taxon>
        <taxon>Eubacteriales</taxon>
        <taxon>Clostridiales Family XVII. Incertae Sedis</taxon>
        <taxon>Sulfobacillus</taxon>
    </lineage>
</organism>
<comment type="catalytic activity">
    <reaction evidence="10">
        <text>Mg(2+)(in) = Mg(2+)(out)</text>
        <dbReference type="Rhea" id="RHEA:29827"/>
        <dbReference type="ChEBI" id="CHEBI:18420"/>
    </reaction>
</comment>
<keyword evidence="9 12" id="KW-0472">Membrane</keyword>
<dbReference type="GO" id="GO:0005886">
    <property type="term" value="C:plasma membrane"/>
    <property type="evidence" value="ECO:0007669"/>
    <property type="project" value="UniProtKB-SubCell"/>
</dbReference>
<evidence type="ECO:0000256" key="7">
    <source>
        <dbReference type="ARBA" id="ARBA00022989"/>
    </source>
</evidence>
<keyword evidence="8" id="KW-0406">Ion transport</keyword>
<evidence type="ECO:0000256" key="8">
    <source>
        <dbReference type="ARBA" id="ARBA00023065"/>
    </source>
</evidence>
<dbReference type="GO" id="GO:0015087">
    <property type="term" value="F:cobalt ion transmembrane transporter activity"/>
    <property type="evidence" value="ECO:0007669"/>
    <property type="project" value="TreeGrafter"/>
</dbReference>
<feature type="transmembrane region" description="Helical" evidence="12">
    <location>
        <begin position="278"/>
        <end position="298"/>
    </location>
</feature>
<evidence type="ECO:0000313" key="13">
    <source>
        <dbReference type="EMBL" id="SMC06498.1"/>
    </source>
</evidence>
<dbReference type="RefSeq" id="WP_020373112.1">
    <property type="nucleotide sequence ID" value="NZ_FWWY01000001.1"/>
</dbReference>
<dbReference type="Proteomes" id="UP000192660">
    <property type="component" value="Unassembled WGS sequence"/>
</dbReference>
<evidence type="ECO:0000256" key="10">
    <source>
        <dbReference type="ARBA" id="ARBA00034269"/>
    </source>
</evidence>
<keyword evidence="3" id="KW-0813">Transport</keyword>
<sequence>MGIQETTFKDSNPPIRWVHMNSPSHQELDIQLRTLNISLPPIGEGHTRAAFDRYPHFFYLRLFKLNPTGLETDELEIAAVHFVVTPQVMLSWSSDFTVAQDFQETRKKLLLHPQLIQSSNHLAFYVADDLLEMAFPFFDYFNDKVAHIEHETLHDNDDTQIKEEIFRLKRIIMRVRRILGSERDVAYQLARYWSGEPSMDTIYAFELYDHVIRLSDSADTYREMMDTVLDIYLSSVSNRLNEIVKTLTIVTALFMPASVIAALYGMNFDHIPGAGNPWGFHLVIGSVVLISIILLWIFKRRKWI</sequence>
<dbReference type="EMBL" id="FWWY01000001">
    <property type="protein sequence ID" value="SMC06498.1"/>
    <property type="molecule type" value="Genomic_DNA"/>
</dbReference>
<evidence type="ECO:0000313" key="14">
    <source>
        <dbReference type="Proteomes" id="UP000192660"/>
    </source>
</evidence>
<dbReference type="GO" id="GO:0000287">
    <property type="term" value="F:magnesium ion binding"/>
    <property type="evidence" value="ECO:0007669"/>
    <property type="project" value="TreeGrafter"/>
</dbReference>